<evidence type="ECO:0000313" key="3">
    <source>
        <dbReference type="Proteomes" id="UP000591131"/>
    </source>
</evidence>
<accession>A0A7J6M5Y0</accession>
<reference evidence="2 3" key="1">
    <citation type="submission" date="2020-04" db="EMBL/GenBank/DDBJ databases">
        <title>Perkinsus chesapeaki whole genome sequence.</title>
        <authorList>
            <person name="Bogema D.R."/>
        </authorList>
    </citation>
    <scope>NUCLEOTIDE SEQUENCE [LARGE SCALE GENOMIC DNA]</scope>
    <source>
        <strain evidence="2">ATCC PRA-425</strain>
    </source>
</reference>
<feature type="compositionally biased region" description="Low complexity" evidence="1">
    <location>
        <begin position="224"/>
        <end position="259"/>
    </location>
</feature>
<sequence length="1144" mass="121872">MAVSIPDLEQQIADLEAELAQVASILGASSTDVDQYEDLDRPADFKPGRRSSPVKQHTKHLESLLGQELSPDSSGSTCIDTWWDQSVSLLPPSTRQEPPSINELSDIGPGDLAVLLKMILEGDDGASNLTAEVAEKLNEAALPTIPDLDGPSLAMLLVIAEMNKSTLVTEPRLVSDLMLAVVSQATCLGPFLRPEVIPTLAGAFAGLEEATQSSSTGPTPQRPGTPVSSAPVSPTASGSAVALNTPTSTTSLSVSPSGVSWRAPLSRALLANLDDIEIPLLCQSLYSLIVSPASVPPPNGTVEPVKLPASLRQVLDKVSLVLSSTPMDAKSALLMVCVFASPAVEDSVNAAKMTRKMCEAPDLNSGHLEEIAAATCFHWKFSCAARKRVLPLICDRVEVSGSSPRLVALLAATCAPPREAIPGGRQHPSGDDLFGLVQSASLLSLCAKESAGAMVLVGPTGVPGGSAWVVKDVIDVANYVSSSLEAEDCPDKTSASLFLNHLVDWLGATLVVPTHGIHSAATAPGGVYDQLSRARPLWQIIRAVACLPVVDQPLVTALANMTERAVKSSSARPADTQQLAKHLAKLLIKRAKASGAGPGQNMATAGGASNGLWTILTDRIVRGQGPISVPGAIKALMSLGTTHDSLVSKRPLTKLEKASDVEELAEAIALATDPRSNTCKRLFAEKRALYETDAKAIFAVLSASAVTAAEHGTGSPEATMLLRQHRQRILDLNEEDAPAWKRLLVWLCLLPSDTVALNSLKKSMEEEMGKEKGVAPGVQRVRDVMALLGYSSESITYDYVVDGVVKADIALPQYMTAIVIEPQALFNVHSKRYQRTGWTLLRVKALQQKGWQVIGPVVPESFRSEEASADSKQPGSLVQFLNDQLNDVPYDACITIDGDVDREELSKSVGSMGLGVGVGTKLMPGGQRIKKLVVANCKMPLVAKILLTMLRLGTTVDMIVLKNLGLTDNMTDVLSEFIMTYVLRHPTLSLDLSENHLTDVCANRLLTAVSTGASGARVSLWLGGNCIKEAEKIVTFDSGIVQGGNDILVKMEDNVDGVNGVDLTAETRSVVTLCGDVYTQQQQMVDTFFLSTIEMMFPGMMAPPPKEYIAPKYKAPLRAVGFALSIYLMIRFGDELEMPENPRQ</sequence>
<name>A0A7J6M5Y0_PERCH</name>
<proteinExistence type="predicted"/>
<organism evidence="2 3">
    <name type="scientific">Perkinsus chesapeaki</name>
    <name type="common">Clam parasite</name>
    <name type="synonym">Perkinsus andrewsi</name>
    <dbReference type="NCBI Taxonomy" id="330153"/>
    <lineage>
        <taxon>Eukaryota</taxon>
        <taxon>Sar</taxon>
        <taxon>Alveolata</taxon>
        <taxon>Perkinsozoa</taxon>
        <taxon>Perkinsea</taxon>
        <taxon>Perkinsida</taxon>
        <taxon>Perkinsidae</taxon>
        <taxon>Perkinsus</taxon>
    </lineage>
</organism>
<feature type="compositionally biased region" description="Basic and acidic residues" evidence="1">
    <location>
        <begin position="38"/>
        <end position="47"/>
    </location>
</feature>
<protein>
    <submittedName>
        <fullName evidence="2">Uncharacterized protein</fullName>
    </submittedName>
</protein>
<gene>
    <name evidence="2" type="ORF">FOL47_004025</name>
</gene>
<feature type="region of interest" description="Disordered" evidence="1">
    <location>
        <begin position="208"/>
        <end position="259"/>
    </location>
</feature>
<feature type="compositionally biased region" description="Polar residues" evidence="1">
    <location>
        <begin position="210"/>
        <end position="219"/>
    </location>
</feature>
<dbReference type="OrthoDB" id="437117at2759"/>
<feature type="region of interest" description="Disordered" evidence="1">
    <location>
        <begin position="37"/>
        <end position="73"/>
    </location>
</feature>
<keyword evidence="3" id="KW-1185">Reference proteome</keyword>
<dbReference type="SUPFAM" id="SSF52047">
    <property type="entry name" value="RNI-like"/>
    <property type="match status" value="1"/>
</dbReference>
<comment type="caution">
    <text evidence="2">The sequence shown here is derived from an EMBL/GenBank/DDBJ whole genome shotgun (WGS) entry which is preliminary data.</text>
</comment>
<evidence type="ECO:0000256" key="1">
    <source>
        <dbReference type="SAM" id="MobiDB-lite"/>
    </source>
</evidence>
<dbReference type="AlphaFoldDB" id="A0A7J6M5Y0"/>
<dbReference type="Proteomes" id="UP000591131">
    <property type="component" value="Unassembled WGS sequence"/>
</dbReference>
<evidence type="ECO:0000313" key="2">
    <source>
        <dbReference type="EMBL" id="KAF4666580.1"/>
    </source>
</evidence>
<dbReference type="EMBL" id="JAAPAO010000231">
    <property type="protein sequence ID" value="KAF4666580.1"/>
    <property type="molecule type" value="Genomic_DNA"/>
</dbReference>